<dbReference type="EMBL" id="CP025688">
    <property type="protein sequence ID" value="QAA23648.1"/>
    <property type="molecule type" value="Genomic_DNA"/>
</dbReference>
<reference evidence="1 4" key="2">
    <citation type="submission" date="2019-09" db="EMBL/GenBank/DDBJ databases">
        <title>Complete genome sequence of Sporolactobacillus terrae 70-3.</title>
        <authorList>
            <person name="Tanaka N."/>
            <person name="Shiwa Y."/>
            <person name="Fujita N."/>
            <person name="Tanasupawat S."/>
        </authorList>
    </citation>
    <scope>NUCLEOTIDE SEQUENCE [LARGE SCALE GENOMIC DNA]</scope>
    <source>
        <strain evidence="1 4">70-3</strain>
    </source>
</reference>
<dbReference type="Proteomes" id="UP000285882">
    <property type="component" value="Chromosome"/>
</dbReference>
<evidence type="ECO:0000313" key="2">
    <source>
        <dbReference type="EMBL" id="QAA23648.1"/>
    </source>
</evidence>
<dbReference type="InterPro" id="IPR014794">
    <property type="entry name" value="DUF1779"/>
</dbReference>
<organism evidence="1 4">
    <name type="scientific">Sporolactobacillus terrae</name>
    <dbReference type="NCBI Taxonomy" id="269673"/>
    <lineage>
        <taxon>Bacteria</taxon>
        <taxon>Bacillati</taxon>
        <taxon>Bacillota</taxon>
        <taxon>Bacilli</taxon>
        <taxon>Bacillales</taxon>
        <taxon>Sporolactobacillaceae</taxon>
        <taxon>Sporolactobacillus</taxon>
    </lineage>
</organism>
<dbReference type="STRING" id="1449983.GCA_000647835_01696"/>
<evidence type="ECO:0000313" key="3">
    <source>
        <dbReference type="Proteomes" id="UP000285882"/>
    </source>
</evidence>
<dbReference type="SUPFAM" id="SSF143842">
    <property type="entry name" value="YwmB-like"/>
    <property type="match status" value="1"/>
</dbReference>
<gene>
    <name evidence="2" type="ORF">C0674_14205</name>
    <name evidence="1" type="ORF">St703_28760</name>
</gene>
<name>A0A410DC14_9BACL</name>
<keyword evidence="3" id="KW-1185">Reference proteome</keyword>
<protein>
    <submittedName>
        <fullName evidence="1">Membrane protein</fullName>
    </submittedName>
</protein>
<proteinExistence type="predicted"/>
<sequence>MKRNILFGIIFLLLVLWIMQFRQDRVAAEANQSRFEALNRVSLFARTLKAQHAQITGWNVYARETQNAHASKLQVQKDAATIQAKLDDYKWQVMPARDGAFGWVGIKKAKLGHAQWRIRYIAYPNGNSYQTVILYQGNGKSFIPAQWGAIRDEMSAEMARVFNGQEHLYSCVSASRNDKMKRTLLEEGKRYLKLFSAVPVEQLQEKTFVSISAYNGAWNNAIDTSKKKMNIQAALRNDGDRTIIVLGSPIITVEY</sequence>
<evidence type="ECO:0000313" key="4">
    <source>
        <dbReference type="Proteomes" id="UP000326951"/>
    </source>
</evidence>
<dbReference type="Proteomes" id="UP000326951">
    <property type="component" value="Chromosome"/>
</dbReference>
<evidence type="ECO:0000313" key="1">
    <source>
        <dbReference type="EMBL" id="BBO00172.1"/>
    </source>
</evidence>
<dbReference type="EMBL" id="AP021853">
    <property type="protein sequence ID" value="BBO00172.1"/>
    <property type="molecule type" value="Genomic_DNA"/>
</dbReference>
<dbReference type="Gene3D" id="3.30.360.40">
    <property type="entry name" value="YwmB-like"/>
    <property type="match status" value="1"/>
</dbReference>
<dbReference type="Gene3D" id="3.30.2030.10">
    <property type="entry name" value="YwmB-like"/>
    <property type="match status" value="1"/>
</dbReference>
<dbReference type="InterPro" id="IPR036209">
    <property type="entry name" value="YwmB-like_sf"/>
</dbReference>
<dbReference type="Pfam" id="PF08680">
    <property type="entry name" value="DUF1779"/>
    <property type="match status" value="1"/>
</dbReference>
<reference evidence="2 3" key="1">
    <citation type="submission" date="2018-01" db="EMBL/GenBank/DDBJ databases">
        <title>Complete genome sequencing of Sporolactobacillus terrae DLG3.</title>
        <authorList>
            <person name="Nam Y.-D."/>
            <person name="Kang J."/>
            <person name="Chung W.-H."/>
        </authorList>
    </citation>
    <scope>NUCLEOTIDE SEQUENCE [LARGE SCALE GENOMIC DNA]</scope>
    <source>
        <strain evidence="2 3">DLG3</strain>
    </source>
</reference>
<accession>A0A410DC14</accession>
<dbReference type="AlphaFoldDB" id="A0A410DC14"/>
<dbReference type="RefSeq" id="WP_028978011.1">
    <property type="nucleotide sequence ID" value="NZ_AP021853.1"/>
</dbReference>